<feature type="domain" description="PH" evidence="2">
    <location>
        <begin position="1"/>
        <end position="21"/>
    </location>
</feature>
<evidence type="ECO:0000313" key="4">
    <source>
        <dbReference type="Proteomes" id="UP001530315"/>
    </source>
</evidence>
<dbReference type="Gene3D" id="1.25.40.10">
    <property type="entry name" value="Tetratricopeptide repeat domain"/>
    <property type="match status" value="1"/>
</dbReference>
<dbReference type="Proteomes" id="UP001530315">
    <property type="component" value="Unassembled WGS sequence"/>
</dbReference>
<dbReference type="AlphaFoldDB" id="A0ABD3MKR8"/>
<evidence type="ECO:0000313" key="3">
    <source>
        <dbReference type="EMBL" id="KAL3764671.1"/>
    </source>
</evidence>
<accession>A0ABD3MKR8</accession>
<comment type="caution">
    <text evidence="3">The sequence shown here is derived from an EMBL/GenBank/DDBJ whole genome shotgun (WGS) entry which is preliminary data.</text>
</comment>
<evidence type="ECO:0000259" key="2">
    <source>
        <dbReference type="PROSITE" id="PS50003"/>
    </source>
</evidence>
<evidence type="ECO:0000256" key="1">
    <source>
        <dbReference type="ARBA" id="ARBA00022737"/>
    </source>
</evidence>
<dbReference type="InterPro" id="IPR001849">
    <property type="entry name" value="PH_domain"/>
</dbReference>
<organism evidence="3 4">
    <name type="scientific">Stephanodiscus triporus</name>
    <dbReference type="NCBI Taxonomy" id="2934178"/>
    <lineage>
        <taxon>Eukaryota</taxon>
        <taxon>Sar</taxon>
        <taxon>Stramenopiles</taxon>
        <taxon>Ochrophyta</taxon>
        <taxon>Bacillariophyta</taxon>
        <taxon>Coscinodiscophyceae</taxon>
        <taxon>Thalassiosirophycidae</taxon>
        <taxon>Stephanodiscales</taxon>
        <taxon>Stephanodiscaceae</taxon>
        <taxon>Stephanodiscus</taxon>
    </lineage>
</organism>
<proteinExistence type="predicted"/>
<protein>
    <recommendedName>
        <fullName evidence="2">PH domain-containing protein</fullName>
    </recommendedName>
</protein>
<dbReference type="EMBL" id="JALLAZ020001767">
    <property type="protein sequence ID" value="KAL3764671.1"/>
    <property type="molecule type" value="Genomic_DNA"/>
</dbReference>
<dbReference type="PANTHER" id="PTHR47942">
    <property type="entry name" value="TETRATRICOPEPTIDE REPEAT (TPR)-LIKE SUPERFAMILY PROTEIN-RELATED"/>
    <property type="match status" value="1"/>
</dbReference>
<dbReference type="PROSITE" id="PS50003">
    <property type="entry name" value="PH_DOMAIN"/>
    <property type="match status" value="1"/>
</dbReference>
<dbReference type="InterPro" id="IPR051222">
    <property type="entry name" value="PPR/CCM1_RNA-binding"/>
</dbReference>
<reference evidence="3 4" key="1">
    <citation type="submission" date="2024-10" db="EMBL/GenBank/DDBJ databases">
        <title>Updated reference genomes for cyclostephanoid diatoms.</title>
        <authorList>
            <person name="Roberts W.R."/>
            <person name="Alverson A.J."/>
        </authorList>
    </citation>
    <scope>NUCLEOTIDE SEQUENCE [LARGE SCALE GENOMIC DNA]</scope>
    <source>
        <strain evidence="3 4">AJA276-08</strain>
    </source>
</reference>
<keyword evidence="4" id="KW-1185">Reference proteome</keyword>
<sequence>MQGSSPEELEQWLLTLMQSTRQHADDKGIITNDYSLNTIVYFDKCFEIDALAYLRVLEAYARSSSSGSSQKSEYWIGVLERHYSAATELFYATYGRRNDSAYFEHTFVSLAKRNQNKSKDEKHGTILNNEREHAVAIVRNLQPTVDCYNAVIEVWANNKDPISVVRSRRWLSKLEDEAKNVDDHSIIRSPLLPNARSYDLYFSSCSRGIGKQAKLHKERAEEAEEILLYRLSPHASLAVRPKTESFNYVLRAWTRCRNEISVAAKVMNLVLMMERIQKEVILADEKGFDVDGEDMSWKRDISPDTKSYTMALDAWIIKAGIKAEKWRSGRVRALNSIKNADKQRAREGVEEVANNPSMDDGSNEMEKAETILKYIHDLDRIGHSDVRATVVGYNTLLSGWARLANEFRPSVPLKSEKILYDMLALAEQGNTTAAPDVTSFNAVIKAWGRTKQANSALRCEFWLRKMIREGGTNFIVTPDVATYNLCMDAHLNVGDAPRVEDLLIEMDSTNDISPNSESYSKVIRAWLDDEMNGPHYGLPGSSCINASNWLNKLLEKERSGEAMLLGPAPELFSAILKTAARTSARGETLLTIGISTFDAFKKSRFAVDHLAYTWLLEIALKVLSSPNNDNRREEVVTGLFRQCCNDGLLSSLFVKKLTEGPFNDEGWTRENSERLCRELLGDPPYATAWSRNLKDQAHNPMKFSS</sequence>
<keyword evidence="1" id="KW-0677">Repeat</keyword>
<dbReference type="PANTHER" id="PTHR47942:SF63">
    <property type="entry name" value="PENTATRICOPEPTIDE REPEAT-CONTAINING PROTEIN"/>
    <property type="match status" value="1"/>
</dbReference>
<name>A0ABD3MKR8_9STRA</name>
<gene>
    <name evidence="3" type="ORF">ACHAW5_000302</name>
</gene>
<dbReference type="InterPro" id="IPR011990">
    <property type="entry name" value="TPR-like_helical_dom_sf"/>
</dbReference>